<sequence>MPVQPAEIEQPLGTLYSLFASVEAAGHTQHSVVMALDIRADGVVTTRLGLEESTPLLYLARLRLADSEPLAIDRVWLPASIAAPLLEADFANTALYHELDTRCGTRLSRGHERLRAVIPTPAEQELLDMPEGTAAFAIDRLAYSVDRAVEWRQTLVRGDRFGVTSGFSARSGHLIVTGGRDTNNENGPSALLLS</sequence>
<accession>A0A1I3C2R8</accession>
<dbReference type="EMBL" id="FOOI01000028">
    <property type="protein sequence ID" value="SFH68616.1"/>
    <property type="molecule type" value="Genomic_DNA"/>
</dbReference>
<dbReference type="GO" id="GO:0045892">
    <property type="term" value="P:negative regulation of DNA-templated transcription"/>
    <property type="evidence" value="ECO:0007669"/>
    <property type="project" value="TreeGrafter"/>
</dbReference>
<dbReference type="InterPro" id="IPR011663">
    <property type="entry name" value="UTRA"/>
</dbReference>
<dbReference type="PANTHER" id="PTHR44846:SF1">
    <property type="entry name" value="MANNOSYL-D-GLYCERATE TRANSPORT_METABOLISM SYSTEM REPRESSOR MNGR-RELATED"/>
    <property type="match status" value="1"/>
</dbReference>
<dbReference type="Proteomes" id="UP000199052">
    <property type="component" value="Unassembled WGS sequence"/>
</dbReference>
<proteinExistence type="predicted"/>
<feature type="domain" description="UbiC transcription regulator-associated" evidence="1">
    <location>
        <begin position="24"/>
        <end position="162"/>
    </location>
</feature>
<dbReference type="STRING" id="504797.SAMN05421678_12842"/>
<dbReference type="Gene3D" id="3.40.1410.10">
    <property type="entry name" value="Chorismate lyase-like"/>
    <property type="match status" value="1"/>
</dbReference>
<gene>
    <name evidence="2" type="ORF">SAMN05421678_12842</name>
</gene>
<protein>
    <submittedName>
        <fullName evidence="2">GntR family transcriptional regulator</fullName>
    </submittedName>
</protein>
<dbReference type="GO" id="GO:0003677">
    <property type="term" value="F:DNA binding"/>
    <property type="evidence" value="ECO:0007669"/>
    <property type="project" value="InterPro"/>
</dbReference>
<organism evidence="2 3">
    <name type="scientific">Actinopolymorpha cephalotaxi</name>
    <dbReference type="NCBI Taxonomy" id="504797"/>
    <lineage>
        <taxon>Bacteria</taxon>
        <taxon>Bacillati</taxon>
        <taxon>Actinomycetota</taxon>
        <taxon>Actinomycetes</taxon>
        <taxon>Propionibacteriales</taxon>
        <taxon>Actinopolymorphaceae</taxon>
        <taxon>Actinopolymorpha</taxon>
    </lineage>
</organism>
<dbReference type="AlphaFoldDB" id="A0A1I3C2R8"/>
<evidence type="ECO:0000313" key="3">
    <source>
        <dbReference type="Proteomes" id="UP000199052"/>
    </source>
</evidence>
<evidence type="ECO:0000313" key="2">
    <source>
        <dbReference type="EMBL" id="SFH68616.1"/>
    </source>
</evidence>
<name>A0A1I3C2R8_9ACTN</name>
<reference evidence="2 3" key="1">
    <citation type="submission" date="2016-10" db="EMBL/GenBank/DDBJ databases">
        <authorList>
            <person name="de Groot N.N."/>
        </authorList>
    </citation>
    <scope>NUCLEOTIDE SEQUENCE [LARGE SCALE GENOMIC DNA]</scope>
    <source>
        <strain evidence="2 3">CPCC 202808</strain>
    </source>
</reference>
<dbReference type="InterPro" id="IPR028978">
    <property type="entry name" value="Chorismate_lyase_/UTRA_dom_sf"/>
</dbReference>
<dbReference type="SMART" id="SM00866">
    <property type="entry name" value="UTRA"/>
    <property type="match status" value="1"/>
</dbReference>
<dbReference type="PANTHER" id="PTHR44846">
    <property type="entry name" value="MANNOSYL-D-GLYCERATE TRANSPORT/METABOLISM SYSTEM REPRESSOR MNGR-RELATED"/>
    <property type="match status" value="1"/>
</dbReference>
<evidence type="ECO:0000259" key="1">
    <source>
        <dbReference type="SMART" id="SM00866"/>
    </source>
</evidence>
<dbReference type="Pfam" id="PF07702">
    <property type="entry name" value="UTRA"/>
    <property type="match status" value="1"/>
</dbReference>
<dbReference type="SUPFAM" id="SSF64288">
    <property type="entry name" value="Chorismate lyase-like"/>
    <property type="match status" value="1"/>
</dbReference>
<dbReference type="InterPro" id="IPR050679">
    <property type="entry name" value="Bact_HTH_transcr_reg"/>
</dbReference>